<evidence type="ECO:0000313" key="7">
    <source>
        <dbReference type="Proteomes" id="UP000305939"/>
    </source>
</evidence>
<name>A0A4S3M5P9_9FLAO</name>
<dbReference type="GO" id="GO:0009279">
    <property type="term" value="C:cell outer membrane"/>
    <property type="evidence" value="ECO:0007669"/>
    <property type="project" value="UniProtKB-SubCell"/>
</dbReference>
<feature type="domain" description="TonB-dependent receptor plug" evidence="5">
    <location>
        <begin position="115"/>
        <end position="225"/>
    </location>
</feature>
<dbReference type="NCBIfam" id="TIGR04056">
    <property type="entry name" value="OMP_RagA_SusC"/>
    <property type="match status" value="1"/>
</dbReference>
<gene>
    <name evidence="6" type="ORF">E7Z59_04250</name>
</gene>
<keyword evidence="1" id="KW-0813">Transport</keyword>
<organism evidence="6 7">
    <name type="scientific">Robertkochia marina</name>
    <dbReference type="NCBI Taxonomy" id="1227945"/>
    <lineage>
        <taxon>Bacteria</taxon>
        <taxon>Pseudomonadati</taxon>
        <taxon>Bacteroidota</taxon>
        <taxon>Flavobacteriia</taxon>
        <taxon>Flavobacteriales</taxon>
        <taxon>Flavobacteriaceae</taxon>
        <taxon>Robertkochia</taxon>
    </lineage>
</organism>
<dbReference type="Pfam" id="PF00593">
    <property type="entry name" value="TonB_dep_Rec_b-barrel"/>
    <property type="match status" value="1"/>
</dbReference>
<evidence type="ECO:0000256" key="2">
    <source>
        <dbReference type="RuleBase" id="RU003357"/>
    </source>
</evidence>
<comment type="similarity">
    <text evidence="1 2">Belongs to the TonB-dependent receptor family.</text>
</comment>
<dbReference type="SUPFAM" id="SSF49464">
    <property type="entry name" value="Carboxypeptidase regulatory domain-like"/>
    <property type="match status" value="1"/>
</dbReference>
<evidence type="ECO:0000259" key="4">
    <source>
        <dbReference type="Pfam" id="PF00593"/>
    </source>
</evidence>
<dbReference type="RefSeq" id="WP_136335037.1">
    <property type="nucleotide sequence ID" value="NZ_QXMP01000001.1"/>
</dbReference>
<keyword evidence="7" id="KW-1185">Reference proteome</keyword>
<keyword evidence="2" id="KW-0798">TonB box</keyword>
<comment type="caution">
    <text evidence="6">The sequence shown here is derived from an EMBL/GenBank/DDBJ whole genome shotgun (WGS) entry which is preliminary data.</text>
</comment>
<keyword evidence="3" id="KW-0732">Signal</keyword>
<dbReference type="EMBL" id="SSMC01000001">
    <property type="protein sequence ID" value="THD69547.1"/>
    <property type="molecule type" value="Genomic_DNA"/>
</dbReference>
<feature type="chain" id="PRO_5020328301" evidence="3">
    <location>
        <begin position="21"/>
        <end position="1039"/>
    </location>
</feature>
<dbReference type="AlphaFoldDB" id="A0A4S3M5P9"/>
<keyword evidence="1" id="KW-0998">Cell outer membrane</keyword>
<dbReference type="Gene3D" id="2.170.130.10">
    <property type="entry name" value="TonB-dependent receptor, plug domain"/>
    <property type="match status" value="1"/>
</dbReference>
<keyword evidence="1" id="KW-1134">Transmembrane beta strand</keyword>
<dbReference type="InterPro" id="IPR012910">
    <property type="entry name" value="Plug_dom"/>
</dbReference>
<dbReference type="Proteomes" id="UP000305939">
    <property type="component" value="Unassembled WGS sequence"/>
</dbReference>
<dbReference type="OrthoDB" id="9768177at2"/>
<dbReference type="Gene3D" id="2.60.40.1120">
    <property type="entry name" value="Carboxypeptidase-like, regulatory domain"/>
    <property type="match status" value="1"/>
</dbReference>
<feature type="domain" description="TonB-dependent receptor-like beta-barrel" evidence="4">
    <location>
        <begin position="467"/>
        <end position="1000"/>
    </location>
</feature>
<dbReference type="InterPro" id="IPR000531">
    <property type="entry name" value="Beta-barrel_TonB"/>
</dbReference>
<dbReference type="InterPro" id="IPR023996">
    <property type="entry name" value="TonB-dep_OMP_SusC/RagA"/>
</dbReference>
<dbReference type="InterPro" id="IPR023997">
    <property type="entry name" value="TonB-dep_OMP_SusC/RagA_CS"/>
</dbReference>
<keyword evidence="1" id="KW-0812">Transmembrane</keyword>
<dbReference type="Pfam" id="PF13715">
    <property type="entry name" value="CarbopepD_reg_2"/>
    <property type="match status" value="1"/>
</dbReference>
<keyword evidence="6" id="KW-0675">Receptor</keyword>
<accession>A0A4S3M5P9</accession>
<dbReference type="InterPro" id="IPR037066">
    <property type="entry name" value="Plug_dom_sf"/>
</dbReference>
<keyword evidence="1 2" id="KW-0472">Membrane</keyword>
<dbReference type="PROSITE" id="PS52016">
    <property type="entry name" value="TONB_DEPENDENT_REC_3"/>
    <property type="match status" value="1"/>
</dbReference>
<dbReference type="InterPro" id="IPR008969">
    <property type="entry name" value="CarboxyPept-like_regulatory"/>
</dbReference>
<dbReference type="NCBIfam" id="TIGR04057">
    <property type="entry name" value="SusC_RagA_signa"/>
    <property type="match status" value="1"/>
</dbReference>
<feature type="signal peptide" evidence="3">
    <location>
        <begin position="1"/>
        <end position="20"/>
    </location>
</feature>
<evidence type="ECO:0000256" key="1">
    <source>
        <dbReference type="PROSITE-ProRule" id="PRU01360"/>
    </source>
</evidence>
<comment type="subcellular location">
    <subcellularLocation>
        <location evidence="1">Cell outer membrane</location>
        <topology evidence="1">Multi-pass membrane protein</topology>
    </subcellularLocation>
</comment>
<sequence length="1039" mass="113489">MKIQYFLTCFLLFVVGIIHAQQAQIQGKVVESENQVPLPGVNIVIKGTDQGVATDFDGNFFISADIGDVLVFSYIGFQNQEVEVTGSTNLEVIMQADDTSLEEVVVVGYGTQKKSVVTGSISSIKAEDIQVVPNNGRVENVLQGRTSGVVIAANSGQPGSNSTVRVRGITTFDTFGGNEPLWVVDGVIVDAGGIGFINQSDIESIEVLKDAASLAIYGARSAAGVILITTKKGRAGRITVNYNGYSGVSSPSKTLNLLNATEYGAIMNEKSVADGGDILYPDLSILGRGTDWQDVIFNNNARRYLHEVSITGGNDVSSFFSSFGTVDQEGIVTPEISKYNKKNFRLNSTHKLSKIFTLGQSFGYTHEKTTGIGNTNSEFGGPLSSAINLDPLTPFVVTDPAEAASNIYSDPRVIRDADGNPYGISTLVGQEMSNPAAYVQTRLGQYGWSDNLVGNAYLEANPLKGLKFKSSFGGKLSFWGFEGYTPAFYLNPSNANSQNNLSRNTNRGFGWNIENTLLYNQSIGKHNFSVLLGQGAYVDGISEGTGVTYFNLPVTSYKDASFNFDIPTEDRSVYAWDGAEHKLTSYFSRVTYDFNEKYLFTGIVRRDGSSRFGPNKRYGTFPSFSLGWVLSNEGFWNENEVFNTFKIRGGYGITGNDGIGDFGYLALISGGRNYTYGNTGSTIVTGYSPNAPDNPDLRWEETAQGNIGFDARFLGYMNLTVDYFNKTTTGILQAVEIPGFVGAPGSPLGNVADMVNRGLEVELGYRNQWGDFNFSANGNFSYLENEVTYLGQGKEFITTGTAGFQAMGPITRTQVGQSYNSFFGFETDGIFQNMQEVMNYTGADGTPIQPGAVPGDFRWKDTNGDGSITNDDRVFLGSPLPKYTFGLTISMNWKSFDFTMFTQGAAGNKIFQGLRRLDILNANYQTKALTRWTGEGTSNDYPRLSNSDPNMNFSRMSDFFLEDGDYLRLKNLQIGYSLPVGVIQSIGAERLRIYMTGENLLTFTNYTGYDPEIGGNVLGIDRGYYPQARSFMLGLDVQF</sequence>
<reference evidence="6 7" key="1">
    <citation type="submission" date="2019-04" db="EMBL/GenBank/DDBJ databases">
        <title>Draft genome sequence of Robertkochia marina CC-AMO-30D.</title>
        <authorList>
            <person name="Hameed A."/>
            <person name="Lin S.-Y."/>
            <person name="Shahina M."/>
            <person name="Lai W.-A."/>
            <person name="Young C.-C."/>
        </authorList>
    </citation>
    <scope>NUCLEOTIDE SEQUENCE [LARGE SCALE GENOMIC DNA]</scope>
    <source>
        <strain evidence="6 7">CC-AMO-30D</strain>
    </source>
</reference>
<evidence type="ECO:0000259" key="5">
    <source>
        <dbReference type="Pfam" id="PF07715"/>
    </source>
</evidence>
<evidence type="ECO:0000256" key="3">
    <source>
        <dbReference type="SAM" id="SignalP"/>
    </source>
</evidence>
<dbReference type="Pfam" id="PF07715">
    <property type="entry name" value="Plug"/>
    <property type="match status" value="1"/>
</dbReference>
<proteinExistence type="inferred from homology"/>
<protein>
    <submittedName>
        <fullName evidence="6">TonB-dependent receptor</fullName>
    </submittedName>
</protein>
<dbReference type="InterPro" id="IPR039426">
    <property type="entry name" value="TonB-dep_rcpt-like"/>
</dbReference>
<dbReference type="SUPFAM" id="SSF56935">
    <property type="entry name" value="Porins"/>
    <property type="match status" value="1"/>
</dbReference>
<evidence type="ECO:0000313" key="6">
    <source>
        <dbReference type="EMBL" id="THD69547.1"/>
    </source>
</evidence>